<name>A0ABY4R1R5_9ACTN</name>
<dbReference type="InterPro" id="IPR013328">
    <property type="entry name" value="6PGD_dom2"/>
</dbReference>
<dbReference type="Pfam" id="PF03446">
    <property type="entry name" value="NAD_binding_2"/>
    <property type="match status" value="1"/>
</dbReference>
<dbReference type="SUPFAM" id="SSF51735">
    <property type="entry name" value="NAD(P)-binding Rossmann-fold domains"/>
    <property type="match status" value="1"/>
</dbReference>
<evidence type="ECO:0000313" key="7">
    <source>
        <dbReference type="Proteomes" id="UP001056336"/>
    </source>
</evidence>
<comment type="similarity">
    <text evidence="1">Belongs to the HIBADH-related family.</text>
</comment>
<keyword evidence="7" id="KW-1185">Reference proteome</keyword>
<gene>
    <name evidence="6" type="ORF">M6D93_03000</name>
</gene>
<dbReference type="InterPro" id="IPR029154">
    <property type="entry name" value="HIBADH-like_NADP-bd"/>
</dbReference>
<reference evidence="6" key="1">
    <citation type="journal article" date="2018" name="Int. J. Syst. Evol. Microbiol.">
        <title>Jatrophihabitans telluris sp. nov., isolated from sediment soil of lava forest wetlands and the emended description of the genus Jatrophihabitans.</title>
        <authorList>
            <person name="Lee K.C."/>
            <person name="Suh M.K."/>
            <person name="Eom M.K."/>
            <person name="Kim K.K."/>
            <person name="Kim J.S."/>
            <person name="Kim D.S."/>
            <person name="Ko S.H."/>
            <person name="Shin Y.K."/>
            <person name="Lee J.S."/>
        </authorList>
    </citation>
    <scope>NUCLEOTIDE SEQUENCE</scope>
    <source>
        <strain evidence="6">N237</strain>
    </source>
</reference>
<dbReference type="Gene3D" id="1.10.1040.10">
    <property type="entry name" value="N-(1-d-carboxylethyl)-l-norvaline Dehydrogenase, domain 2"/>
    <property type="match status" value="1"/>
</dbReference>
<dbReference type="PIRSF" id="PIRSF000103">
    <property type="entry name" value="HIBADH"/>
    <property type="match status" value="1"/>
</dbReference>
<dbReference type="InterPro" id="IPR006115">
    <property type="entry name" value="6PGDH_NADP-bd"/>
</dbReference>
<proteinExistence type="inferred from homology"/>
<dbReference type="Proteomes" id="UP001056336">
    <property type="component" value="Chromosome"/>
</dbReference>
<dbReference type="PROSITE" id="PS00895">
    <property type="entry name" value="3_HYDROXYISOBUT_DH"/>
    <property type="match status" value="1"/>
</dbReference>
<accession>A0ABY4R1R5</accession>
<dbReference type="InterPro" id="IPR036291">
    <property type="entry name" value="NAD(P)-bd_dom_sf"/>
</dbReference>
<evidence type="ECO:0000256" key="3">
    <source>
        <dbReference type="ARBA" id="ARBA00023027"/>
    </source>
</evidence>
<dbReference type="PANTHER" id="PTHR43060">
    <property type="entry name" value="3-HYDROXYISOBUTYRATE DEHYDROGENASE-LIKE 1, MITOCHONDRIAL-RELATED"/>
    <property type="match status" value="1"/>
</dbReference>
<sequence>MIASVGFIGLGVMGSAMSGNLLDAGIDVIGFDLDESCRDRFVARGGRLAASPAEIASTVSVVLTSLPSEQALDSVLSADEGLLAGARADLIILETSTLSASRKLAAQVEAAAAGVVLLDCPMSGTGQQAVTGDLVAYLSGDDDSAKRTALTVLAYFTRSQYDLGSGANGTRVKLVANHLVAVHNAAAAEALLLAERAGLDLQQVITAVGDGAGSSRMFQVRGPMMASGRFMPAAMRVDTFSKDLALIAELAAEVAAPTPLLESAAELYRMAAEQGRGGEDTACVYAVLDRVAPHTSPTRPPRP</sequence>
<evidence type="ECO:0000256" key="1">
    <source>
        <dbReference type="ARBA" id="ARBA00009080"/>
    </source>
</evidence>
<evidence type="ECO:0000256" key="2">
    <source>
        <dbReference type="ARBA" id="ARBA00023002"/>
    </source>
</evidence>
<protein>
    <submittedName>
        <fullName evidence="6">NAD(P)-dependent oxidoreductase</fullName>
    </submittedName>
</protein>
<feature type="domain" description="3-hydroxyisobutyrate dehydrogenase-like NAD-binding" evidence="5">
    <location>
        <begin position="168"/>
        <end position="287"/>
    </location>
</feature>
<dbReference type="EMBL" id="CP097332">
    <property type="protein sequence ID" value="UQX88974.1"/>
    <property type="molecule type" value="Genomic_DNA"/>
</dbReference>
<reference evidence="6" key="2">
    <citation type="submission" date="2022-05" db="EMBL/GenBank/DDBJ databases">
        <authorList>
            <person name="Kim J.-S."/>
            <person name="Lee K."/>
            <person name="Suh M."/>
            <person name="Eom M."/>
            <person name="Kim J.-S."/>
            <person name="Kim D.-S."/>
            <person name="Ko S.-H."/>
            <person name="Shin Y."/>
            <person name="Lee J.-S."/>
        </authorList>
    </citation>
    <scope>NUCLEOTIDE SEQUENCE</scope>
    <source>
        <strain evidence="6">N237</strain>
    </source>
</reference>
<evidence type="ECO:0000259" key="5">
    <source>
        <dbReference type="Pfam" id="PF14833"/>
    </source>
</evidence>
<organism evidence="6 7">
    <name type="scientific">Jatrophihabitans telluris</name>
    <dbReference type="NCBI Taxonomy" id="2038343"/>
    <lineage>
        <taxon>Bacteria</taxon>
        <taxon>Bacillati</taxon>
        <taxon>Actinomycetota</taxon>
        <taxon>Actinomycetes</taxon>
        <taxon>Jatrophihabitantales</taxon>
        <taxon>Jatrophihabitantaceae</taxon>
        <taxon>Jatrophihabitans</taxon>
    </lineage>
</organism>
<dbReference type="Gene3D" id="3.40.50.720">
    <property type="entry name" value="NAD(P)-binding Rossmann-like Domain"/>
    <property type="match status" value="1"/>
</dbReference>
<keyword evidence="2" id="KW-0560">Oxidoreductase</keyword>
<keyword evidence="3" id="KW-0520">NAD</keyword>
<dbReference type="InterPro" id="IPR015815">
    <property type="entry name" value="HIBADH-related"/>
</dbReference>
<evidence type="ECO:0000259" key="4">
    <source>
        <dbReference type="Pfam" id="PF03446"/>
    </source>
</evidence>
<dbReference type="PANTHER" id="PTHR43060:SF15">
    <property type="entry name" value="3-HYDROXYISOBUTYRATE DEHYDROGENASE-LIKE 1, MITOCHONDRIAL-RELATED"/>
    <property type="match status" value="1"/>
</dbReference>
<evidence type="ECO:0000313" key="6">
    <source>
        <dbReference type="EMBL" id="UQX88974.1"/>
    </source>
</evidence>
<dbReference type="SUPFAM" id="SSF48179">
    <property type="entry name" value="6-phosphogluconate dehydrogenase C-terminal domain-like"/>
    <property type="match status" value="1"/>
</dbReference>
<dbReference type="RefSeq" id="WP_249772870.1">
    <property type="nucleotide sequence ID" value="NZ_CP097332.1"/>
</dbReference>
<dbReference type="Pfam" id="PF14833">
    <property type="entry name" value="NAD_binding_11"/>
    <property type="match status" value="1"/>
</dbReference>
<dbReference type="InterPro" id="IPR002204">
    <property type="entry name" value="3-OH-isobutyrate_DH-rel_CS"/>
</dbReference>
<feature type="domain" description="6-phosphogluconate dehydrogenase NADP-binding" evidence="4">
    <location>
        <begin position="5"/>
        <end position="148"/>
    </location>
</feature>
<dbReference type="InterPro" id="IPR008927">
    <property type="entry name" value="6-PGluconate_DH-like_C_sf"/>
</dbReference>